<name>A0AAN6S1T4_9PEZI</name>
<gene>
    <name evidence="2" type="ORF">QBC46DRAFT_416359</name>
</gene>
<dbReference type="Proteomes" id="UP001303473">
    <property type="component" value="Unassembled WGS sequence"/>
</dbReference>
<feature type="compositionally biased region" description="Basic and acidic residues" evidence="1">
    <location>
        <begin position="726"/>
        <end position="756"/>
    </location>
</feature>
<dbReference type="EMBL" id="MU853856">
    <property type="protein sequence ID" value="KAK3937369.1"/>
    <property type="molecule type" value="Genomic_DNA"/>
</dbReference>
<reference evidence="3" key="1">
    <citation type="journal article" date="2023" name="Mol. Phylogenet. Evol.">
        <title>Genome-scale phylogeny and comparative genomics of the fungal order Sordariales.</title>
        <authorList>
            <person name="Hensen N."/>
            <person name="Bonometti L."/>
            <person name="Westerberg I."/>
            <person name="Brannstrom I.O."/>
            <person name="Guillou S."/>
            <person name="Cros-Aarteil S."/>
            <person name="Calhoun S."/>
            <person name="Haridas S."/>
            <person name="Kuo A."/>
            <person name="Mondo S."/>
            <person name="Pangilinan J."/>
            <person name="Riley R."/>
            <person name="LaButti K."/>
            <person name="Andreopoulos B."/>
            <person name="Lipzen A."/>
            <person name="Chen C."/>
            <person name="Yan M."/>
            <person name="Daum C."/>
            <person name="Ng V."/>
            <person name="Clum A."/>
            <person name="Steindorff A."/>
            <person name="Ohm R.A."/>
            <person name="Martin F."/>
            <person name="Silar P."/>
            <person name="Natvig D.O."/>
            <person name="Lalanne C."/>
            <person name="Gautier V."/>
            <person name="Ament-Velasquez S.L."/>
            <person name="Kruys A."/>
            <person name="Hutchinson M.I."/>
            <person name="Powell A.J."/>
            <person name="Barry K."/>
            <person name="Miller A.N."/>
            <person name="Grigoriev I.V."/>
            <person name="Debuchy R."/>
            <person name="Gladieux P."/>
            <person name="Hiltunen Thoren M."/>
            <person name="Johannesson H."/>
        </authorList>
    </citation>
    <scope>NUCLEOTIDE SEQUENCE [LARGE SCALE GENOMIC DNA]</scope>
    <source>
        <strain evidence="3">CBS 340.73</strain>
    </source>
</reference>
<sequence>MSDFATGPWEHPPAYGSLDDAPREALPPYVPYESAAARELPSSGEDQGNAHDATHAQPQPPYIFPAPRYPTSLTKNEGGKLMLRILEPSSALPSEGMQWNLKYTNWDCDRIIAAPGPWSDSVEQFEQRGITHMVVKLSLLPALAAPPFSSATLDFELQSSCHGVQMRPLHQRVVIRMAPPYKHRPASQFLLVVNSGTPRGEIMGIKRYIETELHLDVDIVDVCQSGVVGRIHDILARYRGKTVMLACNLFTLVHGVTHRRYIWDLLDPAVVRSLAKRHTSFLFLSSGGDQAPVHSLQSWWRYVAYPEVHGEHSNGRVVDCTDGGLRIVCLPGTCKCNVVSNKGWDGELRAAQLLPDETVLHPGGDDDDMIQFRVTKSVPRFTHTTTDLEGSMARLCKRTCLKLLRNAPAQRFLVTYTRPRSDLPVGGDAQGQARLGINTGVARRGNYHSTRIIAEGLPRSANCIVSTQPVIAAWDHFELTHHQMHLTVAGLPFDKLCRLFWNMLPLLRESRGVSVRHLYAGSGIPFRVPLDTEEDSFISPKISAYIATAIQQALTRDMDIFQGALRSKMQWEHVGRGCDCRVYCFCLLPRLSTFLATTPEKFPAFPQDPADKEMVREPVVAVLSTLYQGLRRIGGRAHGGCPSSKLLELAEKRLDKAFFAKIPGGLVAEIKRALWKDRLVRRLGGMDDMDRAHRRGADGLIDLAGGGDPSEEQDGPSSAVFVRPPDLTEREDMSRENRQRRDKEEQAAIRAQREFSRPLYTPPATPPP</sequence>
<evidence type="ECO:0000256" key="1">
    <source>
        <dbReference type="SAM" id="MobiDB-lite"/>
    </source>
</evidence>
<feature type="region of interest" description="Disordered" evidence="1">
    <location>
        <begin position="699"/>
        <end position="768"/>
    </location>
</feature>
<proteinExistence type="predicted"/>
<feature type="region of interest" description="Disordered" evidence="1">
    <location>
        <begin position="1"/>
        <end position="64"/>
    </location>
</feature>
<keyword evidence="3" id="KW-1185">Reference proteome</keyword>
<evidence type="ECO:0000313" key="3">
    <source>
        <dbReference type="Proteomes" id="UP001303473"/>
    </source>
</evidence>
<protein>
    <submittedName>
        <fullName evidence="2">Uncharacterized protein</fullName>
    </submittedName>
</protein>
<accession>A0AAN6S1T4</accession>
<evidence type="ECO:0000313" key="2">
    <source>
        <dbReference type="EMBL" id="KAK3937369.1"/>
    </source>
</evidence>
<dbReference type="AlphaFoldDB" id="A0AAN6S1T4"/>
<comment type="caution">
    <text evidence="2">The sequence shown here is derived from an EMBL/GenBank/DDBJ whole genome shotgun (WGS) entry which is preliminary data.</text>
</comment>
<organism evidence="2 3">
    <name type="scientific">Diplogelasinospora grovesii</name>
    <dbReference type="NCBI Taxonomy" id="303347"/>
    <lineage>
        <taxon>Eukaryota</taxon>
        <taxon>Fungi</taxon>
        <taxon>Dikarya</taxon>
        <taxon>Ascomycota</taxon>
        <taxon>Pezizomycotina</taxon>
        <taxon>Sordariomycetes</taxon>
        <taxon>Sordariomycetidae</taxon>
        <taxon>Sordariales</taxon>
        <taxon>Diplogelasinosporaceae</taxon>
        <taxon>Diplogelasinospora</taxon>
    </lineage>
</organism>